<gene>
    <name evidence="1" type="ORF">NDES1114_LOCUS27439</name>
</gene>
<evidence type="ECO:0000313" key="1">
    <source>
        <dbReference type="EMBL" id="CAD9140547.1"/>
    </source>
</evidence>
<dbReference type="EMBL" id="HBGF01040974">
    <property type="protein sequence ID" value="CAD9140547.1"/>
    <property type="molecule type" value="Transcribed_RNA"/>
</dbReference>
<dbReference type="AlphaFoldDB" id="A0A7S1VYW6"/>
<proteinExistence type="predicted"/>
<organism evidence="1">
    <name type="scientific">Neobodo designis</name>
    <name type="common">Flagellated protozoan</name>
    <name type="synonym">Bodo designis</name>
    <dbReference type="NCBI Taxonomy" id="312471"/>
    <lineage>
        <taxon>Eukaryota</taxon>
        <taxon>Discoba</taxon>
        <taxon>Euglenozoa</taxon>
        <taxon>Kinetoplastea</taxon>
        <taxon>Metakinetoplastina</taxon>
        <taxon>Neobodonida</taxon>
        <taxon>Neobodo</taxon>
    </lineage>
</organism>
<name>A0A7S1VYW6_NEODS</name>
<reference evidence="1" key="1">
    <citation type="submission" date="2021-01" db="EMBL/GenBank/DDBJ databases">
        <authorList>
            <person name="Corre E."/>
            <person name="Pelletier E."/>
            <person name="Niang G."/>
            <person name="Scheremetjew M."/>
            <person name="Finn R."/>
            <person name="Kale V."/>
            <person name="Holt S."/>
            <person name="Cochrane G."/>
            <person name="Meng A."/>
            <person name="Brown T."/>
            <person name="Cohen L."/>
        </authorList>
    </citation>
    <scope>NUCLEOTIDE SEQUENCE</scope>
    <source>
        <strain evidence="1">CCAP 1951/1</strain>
    </source>
</reference>
<protein>
    <submittedName>
        <fullName evidence="1">Uncharacterized protein</fullName>
    </submittedName>
</protein>
<sequence length="174" mass="19123">MHRFKFGAAARAYQRRAKGTTATCESPLAERLAKTIRECSNSRSACDLLLAAVADPGSVRTDIVYKSRFVVVECSTTFSRVTDTTKLRACASRLARMHAKALRDSNADLTNMRDHLAPDWEALLRGSDRLTVCTVASVHQERFATVEYKVRADGAGSVILWGSGVFRLWAPAAD</sequence>
<accession>A0A7S1VYW6</accession>